<evidence type="ECO:0000313" key="4">
    <source>
        <dbReference type="EMBL" id="CAF9923291.1"/>
    </source>
</evidence>
<sequence>MTTASQAMCGCYYLPSVEAYWTKQFLPQVDLKAHTTVLSTASRTVLSQTFVNSSSTTDVKECKYVFPLYDGVSVVGFTCQVGSRIINSVVKEKAKAKKEYDAAVKRGETAGLLEQGPTSDVFMTSLGNIPAGKKLFVTITYIDELKHDLGSDGIRFTIPTRISPRYGQTGMDPNGSTVSEGGIAITVDVNMPEDSLIQELRSPSHPIAVALGRTSTSASQPPHLSNASATLSLGTSTLEKDFVLEIIHQDSGKPRALLETHPKIPGQRALMATIVPKDPVQQSKPEVIFVADQSGSMQGPRTKTLVAALRVFLKSLPVGVKFNICYFGTGHSFLFPESKVYDQNTLEKALQSLNGLDGNDGGTSTLSAVRASVKSRDNTLPLSIILATDGDIWQQQDLFDYVNDSVAASKNALRVFALGIGDSASSALIEGVARAGNGFAQSCGDGEKLDGKVIRMLRGALTPDYGAFSLEIQYQKDNDEDDFVLVERVSDSLRVLELDEDDWPHAELDEEPTVFAKTTAAGQKDVEMPDDGQARYENLPTVPAPKVIQTPQNIPPLYPFSRTNVYVLISPEAAQGTIKSIVLKGSSAENPFELEIPIEVLSERSETIHQLAAKKAVAELEEGRGWLVHAKDEKGILMKDNHSASFQSMVEREAVRLGIQYQIAGKFTSFVATETDPENPDNTVSRIAGLAEKAHPSSSGSASYDRMSLFGAQYSASNFSAPGYSGAFSSELAYEGLEEEEDVAEEGAEEGVGGDGGGGAGQASGALLSASVTNYSLSTSVSNPRARDESFGSIPYTGAFSSTPSPVSNPPARGGLFGSIPSTGGDSRFSATQAQDTQTDETITKVEETDPLQKIIALQTFEGYWKLDAPLLEAVGLSVEHNTPQGVDPKVWASVLAITFLEKKMASDKESWEMLVEKARGWLKDAEQGEEDSLQEKWTLAERLIMGAD</sequence>
<dbReference type="AlphaFoldDB" id="A0A8H3FC64"/>
<dbReference type="SUPFAM" id="SSF53300">
    <property type="entry name" value="vWA-like"/>
    <property type="match status" value="1"/>
</dbReference>
<dbReference type="Gene3D" id="3.40.50.410">
    <property type="entry name" value="von Willebrand factor, type A domain"/>
    <property type="match status" value="1"/>
</dbReference>
<feature type="compositionally biased region" description="Gly residues" evidence="1">
    <location>
        <begin position="750"/>
        <end position="762"/>
    </location>
</feature>
<dbReference type="PROSITE" id="PS50234">
    <property type="entry name" value="VWFA"/>
    <property type="match status" value="1"/>
</dbReference>
<reference evidence="4" key="1">
    <citation type="submission" date="2021-03" db="EMBL/GenBank/DDBJ databases">
        <authorList>
            <person name="Tagirdzhanova G."/>
        </authorList>
    </citation>
    <scope>NUCLEOTIDE SEQUENCE</scope>
</reference>
<feature type="domain" description="VWFA" evidence="2">
    <location>
        <begin position="286"/>
        <end position="457"/>
    </location>
</feature>
<organism evidence="4 5">
    <name type="scientific">Imshaugia aleurites</name>
    <dbReference type="NCBI Taxonomy" id="172621"/>
    <lineage>
        <taxon>Eukaryota</taxon>
        <taxon>Fungi</taxon>
        <taxon>Dikarya</taxon>
        <taxon>Ascomycota</taxon>
        <taxon>Pezizomycotina</taxon>
        <taxon>Lecanoromycetes</taxon>
        <taxon>OSLEUM clade</taxon>
        <taxon>Lecanoromycetidae</taxon>
        <taxon>Lecanorales</taxon>
        <taxon>Lecanorineae</taxon>
        <taxon>Parmeliaceae</taxon>
        <taxon>Imshaugia</taxon>
    </lineage>
</organism>
<protein>
    <submittedName>
        <fullName evidence="4">Uncharacterized protein</fullName>
    </submittedName>
</protein>
<dbReference type="PANTHER" id="PTHR45737">
    <property type="entry name" value="VON WILLEBRAND FACTOR A DOMAIN-CONTAINING PROTEIN 5A"/>
    <property type="match status" value="1"/>
</dbReference>
<comment type="caution">
    <text evidence="4">The sequence shown here is derived from an EMBL/GenBank/DDBJ whole genome shotgun (WGS) entry which is preliminary data.</text>
</comment>
<evidence type="ECO:0000256" key="1">
    <source>
        <dbReference type="SAM" id="MobiDB-lite"/>
    </source>
</evidence>
<dbReference type="Proteomes" id="UP000664534">
    <property type="component" value="Unassembled WGS sequence"/>
</dbReference>
<dbReference type="EMBL" id="CAJPDT010000033">
    <property type="protein sequence ID" value="CAF9923291.1"/>
    <property type="molecule type" value="Genomic_DNA"/>
</dbReference>
<name>A0A8H3FC64_9LECA</name>
<keyword evidence="5" id="KW-1185">Reference proteome</keyword>
<evidence type="ECO:0000313" key="5">
    <source>
        <dbReference type="Proteomes" id="UP000664534"/>
    </source>
</evidence>
<dbReference type="SMART" id="SM00609">
    <property type="entry name" value="VIT"/>
    <property type="match status" value="1"/>
</dbReference>
<accession>A0A8H3FC64</accession>
<dbReference type="PANTHER" id="PTHR45737:SF6">
    <property type="entry name" value="VON WILLEBRAND FACTOR A DOMAIN-CONTAINING PROTEIN 5A"/>
    <property type="match status" value="1"/>
</dbReference>
<gene>
    <name evidence="4" type="ORF">IMSHALPRED_005887</name>
</gene>
<dbReference type="Pfam" id="PF13768">
    <property type="entry name" value="VWA_3"/>
    <property type="match status" value="1"/>
</dbReference>
<dbReference type="SMART" id="SM00327">
    <property type="entry name" value="VWA"/>
    <property type="match status" value="1"/>
</dbReference>
<feature type="compositionally biased region" description="Acidic residues" evidence="1">
    <location>
        <begin position="736"/>
        <end position="749"/>
    </location>
</feature>
<feature type="region of interest" description="Disordered" evidence="1">
    <location>
        <begin position="735"/>
        <end position="764"/>
    </location>
</feature>
<dbReference type="OrthoDB" id="1729737at2759"/>
<dbReference type="InterPro" id="IPR036465">
    <property type="entry name" value="vWFA_dom_sf"/>
</dbReference>
<dbReference type="InterPro" id="IPR013694">
    <property type="entry name" value="VIT"/>
</dbReference>
<dbReference type="InterPro" id="IPR002035">
    <property type="entry name" value="VWF_A"/>
</dbReference>
<evidence type="ECO:0000259" key="3">
    <source>
        <dbReference type="PROSITE" id="PS51468"/>
    </source>
</evidence>
<evidence type="ECO:0000259" key="2">
    <source>
        <dbReference type="PROSITE" id="PS50234"/>
    </source>
</evidence>
<dbReference type="PROSITE" id="PS51468">
    <property type="entry name" value="VIT"/>
    <property type="match status" value="1"/>
</dbReference>
<feature type="domain" description="VIT" evidence="3">
    <location>
        <begin position="12"/>
        <end position="143"/>
    </location>
</feature>
<proteinExistence type="predicted"/>
<dbReference type="Pfam" id="PF08487">
    <property type="entry name" value="VIT"/>
    <property type="match status" value="1"/>
</dbReference>
<feature type="region of interest" description="Disordered" evidence="1">
    <location>
        <begin position="801"/>
        <end position="841"/>
    </location>
</feature>